<dbReference type="Pfam" id="PF12802">
    <property type="entry name" value="MarR_2"/>
    <property type="match status" value="1"/>
</dbReference>
<dbReference type="InterPro" id="IPR036390">
    <property type="entry name" value="WH_DNA-bd_sf"/>
</dbReference>
<dbReference type="PANTHER" id="PTHR33164:SF43">
    <property type="entry name" value="HTH-TYPE TRANSCRIPTIONAL REPRESSOR YETL"/>
    <property type="match status" value="1"/>
</dbReference>
<name>A0ABM8GST7_9MICO</name>
<feature type="domain" description="HTH marR-type" evidence="1">
    <location>
        <begin position="19"/>
        <end position="152"/>
    </location>
</feature>
<organism evidence="2 3">
    <name type="scientific">Frondihabitans sucicola</name>
    <dbReference type="NCBI Taxonomy" id="1268041"/>
    <lineage>
        <taxon>Bacteria</taxon>
        <taxon>Bacillati</taxon>
        <taxon>Actinomycetota</taxon>
        <taxon>Actinomycetes</taxon>
        <taxon>Micrococcales</taxon>
        <taxon>Microbacteriaceae</taxon>
        <taxon>Frondihabitans</taxon>
    </lineage>
</organism>
<dbReference type="Gene3D" id="1.10.10.10">
    <property type="entry name" value="Winged helix-like DNA-binding domain superfamily/Winged helix DNA-binding domain"/>
    <property type="match status" value="1"/>
</dbReference>
<accession>A0ABM8GST7</accession>
<dbReference type="PANTHER" id="PTHR33164">
    <property type="entry name" value="TRANSCRIPTIONAL REGULATOR, MARR FAMILY"/>
    <property type="match status" value="1"/>
</dbReference>
<dbReference type="InterPro" id="IPR000835">
    <property type="entry name" value="HTH_MarR-typ"/>
</dbReference>
<dbReference type="EMBL" id="AP027732">
    <property type="protein sequence ID" value="BDZ51358.1"/>
    <property type="molecule type" value="Genomic_DNA"/>
</dbReference>
<evidence type="ECO:0000313" key="3">
    <source>
        <dbReference type="Proteomes" id="UP001321486"/>
    </source>
</evidence>
<reference evidence="3" key="1">
    <citation type="journal article" date="2019" name="Int. J. Syst. Evol. Microbiol.">
        <title>The Global Catalogue of Microorganisms (GCM) 10K type strain sequencing project: providing services to taxonomists for standard genome sequencing and annotation.</title>
        <authorList>
            <consortium name="The Broad Institute Genomics Platform"/>
            <consortium name="The Broad Institute Genome Sequencing Center for Infectious Disease"/>
            <person name="Wu L."/>
            <person name="Ma J."/>
        </authorList>
    </citation>
    <scope>NUCLEOTIDE SEQUENCE [LARGE SCALE GENOMIC DNA]</scope>
    <source>
        <strain evidence="3">NBRC 108728</strain>
    </source>
</reference>
<keyword evidence="3" id="KW-1185">Reference proteome</keyword>
<dbReference type="PRINTS" id="PR00598">
    <property type="entry name" value="HTHMARR"/>
</dbReference>
<evidence type="ECO:0000259" key="1">
    <source>
        <dbReference type="PROSITE" id="PS50995"/>
    </source>
</evidence>
<proteinExistence type="predicted"/>
<gene>
    <name evidence="2" type="ORF">GCM10025867_35990</name>
</gene>
<dbReference type="InterPro" id="IPR039422">
    <property type="entry name" value="MarR/SlyA-like"/>
</dbReference>
<dbReference type="SUPFAM" id="SSF46785">
    <property type="entry name" value="Winged helix' DNA-binding domain"/>
    <property type="match status" value="1"/>
</dbReference>
<dbReference type="InterPro" id="IPR036388">
    <property type="entry name" value="WH-like_DNA-bd_sf"/>
</dbReference>
<dbReference type="PROSITE" id="PS50995">
    <property type="entry name" value="HTH_MARR_2"/>
    <property type="match status" value="1"/>
</dbReference>
<dbReference type="SMART" id="SM00347">
    <property type="entry name" value="HTH_MARR"/>
    <property type="match status" value="1"/>
</dbReference>
<protein>
    <recommendedName>
        <fullName evidence="1">HTH marR-type domain-containing protein</fullName>
    </recommendedName>
</protein>
<dbReference type="Proteomes" id="UP001321486">
    <property type="component" value="Chromosome"/>
</dbReference>
<evidence type="ECO:0000313" key="2">
    <source>
        <dbReference type="EMBL" id="BDZ51358.1"/>
    </source>
</evidence>
<sequence length="161" mass="17236">MMAECEIRVSDAGTTNGSFDPATVELLIAWQKLEVSSRQVREEFADRAGLSLNDFQTLVFLSAKQDSTPKAVGLALGLTTGATTALIDRLENGGYVTREPHPTDRRSTRLVLTDTGLTAATRTGARYFEVVRSTVPPEDLASVTSLFSRLADALDATLGSG</sequence>